<evidence type="ECO:0000256" key="2">
    <source>
        <dbReference type="ARBA" id="ARBA00022840"/>
    </source>
</evidence>
<protein>
    <submittedName>
        <fullName evidence="4">Protein kinase domain-containing protein</fullName>
    </submittedName>
</protein>
<dbReference type="EMBL" id="PKPP01009072">
    <property type="protein sequence ID" value="PWA49121.1"/>
    <property type="molecule type" value="Genomic_DNA"/>
</dbReference>
<proteinExistence type="predicted"/>
<keyword evidence="3" id="KW-0472">Membrane</keyword>
<dbReference type="Proteomes" id="UP000245207">
    <property type="component" value="Unassembled WGS sequence"/>
</dbReference>
<dbReference type="PANTHER" id="PTHR46008">
    <property type="entry name" value="LEAF RUST 10 DISEASE-RESISTANCE LOCUS RECEPTOR-LIKE PROTEIN KINASE-LIKE 1.4"/>
    <property type="match status" value="1"/>
</dbReference>
<dbReference type="PANTHER" id="PTHR46008:SF25">
    <property type="entry name" value="PROTEIN KINASE DOMAIN-CONTAINING PROTEIN"/>
    <property type="match status" value="1"/>
</dbReference>
<evidence type="ECO:0000256" key="1">
    <source>
        <dbReference type="ARBA" id="ARBA00022741"/>
    </source>
</evidence>
<keyword evidence="4" id="KW-0808">Transferase</keyword>
<gene>
    <name evidence="4" type="ORF">CTI12_AA484180</name>
</gene>
<dbReference type="GO" id="GO:0005524">
    <property type="term" value="F:ATP binding"/>
    <property type="evidence" value="ECO:0007669"/>
    <property type="project" value="UniProtKB-KW"/>
</dbReference>
<feature type="transmembrane region" description="Helical" evidence="3">
    <location>
        <begin position="418"/>
        <end position="442"/>
    </location>
</feature>
<dbReference type="AlphaFoldDB" id="A0A2U1LJH2"/>
<keyword evidence="5" id="KW-1185">Reference proteome</keyword>
<organism evidence="4 5">
    <name type="scientific">Artemisia annua</name>
    <name type="common">Sweet wormwood</name>
    <dbReference type="NCBI Taxonomy" id="35608"/>
    <lineage>
        <taxon>Eukaryota</taxon>
        <taxon>Viridiplantae</taxon>
        <taxon>Streptophyta</taxon>
        <taxon>Embryophyta</taxon>
        <taxon>Tracheophyta</taxon>
        <taxon>Spermatophyta</taxon>
        <taxon>Magnoliopsida</taxon>
        <taxon>eudicotyledons</taxon>
        <taxon>Gunneridae</taxon>
        <taxon>Pentapetalae</taxon>
        <taxon>asterids</taxon>
        <taxon>campanulids</taxon>
        <taxon>Asterales</taxon>
        <taxon>Asteraceae</taxon>
        <taxon>Asteroideae</taxon>
        <taxon>Anthemideae</taxon>
        <taxon>Artemisiinae</taxon>
        <taxon>Artemisia</taxon>
    </lineage>
</organism>
<dbReference type="OrthoDB" id="4062651at2759"/>
<evidence type="ECO:0000313" key="5">
    <source>
        <dbReference type="Proteomes" id="UP000245207"/>
    </source>
</evidence>
<keyword evidence="3" id="KW-0812">Transmembrane</keyword>
<comment type="caution">
    <text evidence="4">The sequence shown here is derived from an EMBL/GenBank/DDBJ whole genome shotgun (WGS) entry which is preliminary data.</text>
</comment>
<keyword evidence="4" id="KW-0418">Kinase</keyword>
<dbReference type="GO" id="GO:0016301">
    <property type="term" value="F:kinase activity"/>
    <property type="evidence" value="ECO:0007669"/>
    <property type="project" value="UniProtKB-KW"/>
</dbReference>
<keyword evidence="2" id="KW-0067">ATP-binding</keyword>
<feature type="transmembrane region" description="Helical" evidence="3">
    <location>
        <begin position="69"/>
        <end position="88"/>
    </location>
</feature>
<name>A0A2U1LJH2_ARTAN</name>
<evidence type="ECO:0000256" key="3">
    <source>
        <dbReference type="SAM" id="Phobius"/>
    </source>
</evidence>
<accession>A0A2U1LJH2</accession>
<evidence type="ECO:0000313" key="4">
    <source>
        <dbReference type="EMBL" id="PWA49121.1"/>
    </source>
</evidence>
<keyword evidence="1" id="KW-0547">Nucleotide-binding</keyword>
<sequence>MGRLGKNSPMIWTKNSVVGVVRSAHLYDVIMIIIRGRSPESRGSGGSAPSSRVQGQLGKNLFGRDLMQVILLLALGAGTATILIIIILCLKKKYGWGKKAEYNVNVENFLKNQEFLAPKRYSYSQIKKMTNYFEVKIGQGGFESNMSTLTCPESFSCPRFAPFKYPFYNDIDEGCGLIKVKCNSKGGQIQIGEKKYEIFGRLDYTSSSVAILNTTFEKLVNDTSCEALMNNFTSPNPLLYSISIIPFLTLFKCAKNTSYAEGTHAYFNQPNYNSYNRCKDHMFYYEYSISNATVPSDLPRACEVIQLPVKSWEDKEHNTTTIIKTDIFSLLSHRFLISISLTSSCEMCHNKGGRCNADKGQFHCLGDKKVGVVRSAHLYDVIMIIIRGRSPESRGSEGSAPGSRVQGQLGKIVFGRDLMQVILLLALGAGTATILIIIILCLKKKYGWGKKAEYNVNVENFLKNQEFLAPKRYSYSQIKKMTNYFEVKLGQGGFGSSTLGASGPPTDRT</sequence>
<keyword evidence="3" id="KW-1133">Transmembrane helix</keyword>
<reference evidence="4 5" key="1">
    <citation type="journal article" date="2018" name="Mol. Plant">
        <title>The genome of Artemisia annua provides insight into the evolution of Asteraceae family and artemisinin biosynthesis.</title>
        <authorList>
            <person name="Shen Q."/>
            <person name="Zhang L."/>
            <person name="Liao Z."/>
            <person name="Wang S."/>
            <person name="Yan T."/>
            <person name="Shi P."/>
            <person name="Liu M."/>
            <person name="Fu X."/>
            <person name="Pan Q."/>
            <person name="Wang Y."/>
            <person name="Lv Z."/>
            <person name="Lu X."/>
            <person name="Zhang F."/>
            <person name="Jiang W."/>
            <person name="Ma Y."/>
            <person name="Chen M."/>
            <person name="Hao X."/>
            <person name="Li L."/>
            <person name="Tang Y."/>
            <person name="Lv G."/>
            <person name="Zhou Y."/>
            <person name="Sun X."/>
            <person name="Brodelius P.E."/>
            <person name="Rose J.K.C."/>
            <person name="Tang K."/>
        </authorList>
    </citation>
    <scope>NUCLEOTIDE SEQUENCE [LARGE SCALE GENOMIC DNA]</scope>
    <source>
        <strain evidence="5">cv. Huhao1</strain>
        <tissue evidence="4">Leaf</tissue>
    </source>
</reference>
<dbReference type="STRING" id="35608.A0A2U1LJH2"/>